<evidence type="ECO:0000313" key="2">
    <source>
        <dbReference type="Proteomes" id="UP000683360"/>
    </source>
</evidence>
<evidence type="ECO:0000313" key="1">
    <source>
        <dbReference type="EMBL" id="CAG2253121.1"/>
    </source>
</evidence>
<reference evidence="1" key="1">
    <citation type="submission" date="2021-03" db="EMBL/GenBank/DDBJ databases">
        <authorList>
            <person name="Bekaert M."/>
        </authorList>
    </citation>
    <scope>NUCLEOTIDE SEQUENCE</scope>
</reference>
<dbReference type="InterPro" id="IPR052972">
    <property type="entry name" value="Sacsin_chaperone_reg"/>
</dbReference>
<accession>A0A8S3V4M8</accession>
<proteinExistence type="predicted"/>
<dbReference type="OrthoDB" id="6160218at2759"/>
<dbReference type="GO" id="GO:0030544">
    <property type="term" value="F:Hsp70 protein binding"/>
    <property type="evidence" value="ECO:0007669"/>
    <property type="project" value="TreeGrafter"/>
</dbReference>
<dbReference type="EMBL" id="CAJPWZ010003139">
    <property type="protein sequence ID" value="CAG2253121.1"/>
    <property type="molecule type" value="Genomic_DNA"/>
</dbReference>
<keyword evidence="2" id="KW-1185">Reference proteome</keyword>
<organism evidence="1 2">
    <name type="scientific">Mytilus edulis</name>
    <name type="common">Blue mussel</name>
    <dbReference type="NCBI Taxonomy" id="6550"/>
    <lineage>
        <taxon>Eukaryota</taxon>
        <taxon>Metazoa</taxon>
        <taxon>Spiralia</taxon>
        <taxon>Lophotrochozoa</taxon>
        <taxon>Mollusca</taxon>
        <taxon>Bivalvia</taxon>
        <taxon>Autobranchia</taxon>
        <taxon>Pteriomorphia</taxon>
        <taxon>Mytilida</taxon>
        <taxon>Mytiloidea</taxon>
        <taxon>Mytilidae</taxon>
        <taxon>Mytilinae</taxon>
        <taxon>Mytilus</taxon>
    </lineage>
</organism>
<dbReference type="AlphaFoldDB" id="A0A8S3V4M8"/>
<protein>
    <submittedName>
        <fullName evidence="1">Uncharacterized protein</fullName>
    </submittedName>
</protein>
<dbReference type="PANTHER" id="PTHR15600">
    <property type="entry name" value="SACSIN"/>
    <property type="match status" value="1"/>
</dbReference>
<sequence>MNNPSQQFSSSTVGTIGSVSSGISEKVDCLNHEANKTKDDQLHVLIQIFKELGIKLLDAPTRVLRSIKEANLEATEISPEFFMSFLKSYNATGMDTCQLGRLDCSIEETTFKTCSNLQLCISYCQQSKLFGQQLHGLPFCLTEDGILRTFKRDNPVFCTKSSTILTKSACLFLHHDLIDRFTITFDGLKQFDINAFAEFLPTTLSSEVFRTHNKPVARTIQLDSVPNMTWLSLVWDFIDHTVTQNVDKSVLDGSPDGRRNLDSVVEMLYPLMPWCLIPCTQSVQPFEANTIEHEEIRNRNITQDVCTNILEFFSEHIDRISENDNVEALLNKIIQIPLHVNVNGHNISLDSNARVLVLDDNVSEKIILDGVENEIVWYEFLYTAGIQTQVTPKLVLKFARSIEEEAGRKGVTKEISKKSKKLTKHILSRPNIENEGILNEISYIKFIVPCQIIDWKNKIFPQKHDLTVCYRESVPSYKADLCWTTCNIIPDKAKPYYSQDHKKQQSVVSQLGILNEPPFRSVISHVQNICDVLKVSQTRTSSRMQAFS</sequence>
<dbReference type="Proteomes" id="UP000683360">
    <property type="component" value="Unassembled WGS sequence"/>
</dbReference>
<gene>
    <name evidence="1" type="ORF">MEDL_64653</name>
</gene>
<dbReference type="PANTHER" id="PTHR15600:SF42">
    <property type="entry name" value="SACSIN"/>
    <property type="match status" value="1"/>
</dbReference>
<comment type="caution">
    <text evidence="1">The sequence shown here is derived from an EMBL/GenBank/DDBJ whole genome shotgun (WGS) entry which is preliminary data.</text>
</comment>
<name>A0A8S3V4M8_MYTED</name>